<evidence type="ECO:0000256" key="1">
    <source>
        <dbReference type="SAM" id="MobiDB-lite"/>
    </source>
</evidence>
<gene>
    <name evidence="3" type="ORF">C5Q96_04655</name>
</gene>
<dbReference type="Proteomes" id="UP000237883">
    <property type="component" value="Chromosome"/>
</dbReference>
<dbReference type="KEGG" id="mdv:C5Q96_04655"/>
<protein>
    <submittedName>
        <fullName evidence="3">Uncharacterized protein</fullName>
    </submittedName>
</protein>
<evidence type="ECO:0000313" key="3">
    <source>
        <dbReference type="EMBL" id="AVM48170.1"/>
    </source>
</evidence>
<dbReference type="AlphaFoldDB" id="A0A2S0L4F8"/>
<dbReference type="EMBL" id="CP027228">
    <property type="protein sequence ID" value="AVM48170.1"/>
    <property type="molecule type" value="Genomic_DNA"/>
</dbReference>
<feature type="transmembrane region" description="Helical" evidence="2">
    <location>
        <begin position="98"/>
        <end position="119"/>
    </location>
</feature>
<keyword evidence="4" id="KW-1185">Reference proteome</keyword>
<keyword evidence="2" id="KW-0472">Membrane</keyword>
<keyword evidence="2" id="KW-1133">Transmembrane helix</keyword>
<evidence type="ECO:0000313" key="4">
    <source>
        <dbReference type="Proteomes" id="UP000237883"/>
    </source>
</evidence>
<name>A0A2S0L4F8_9FIRM</name>
<feature type="transmembrane region" description="Helical" evidence="2">
    <location>
        <begin position="48"/>
        <end position="69"/>
    </location>
</feature>
<feature type="transmembrane region" description="Helical" evidence="2">
    <location>
        <begin position="190"/>
        <end position="209"/>
    </location>
</feature>
<feature type="transmembrane region" description="Helical" evidence="2">
    <location>
        <begin position="126"/>
        <end position="144"/>
    </location>
</feature>
<sequence length="560" mass="63738">MKDKRIPNKPQSNNNNNQDNLFVDSKSSDSHNENSFKNTLQTLSRDKIFVILGVIAGAILCIIGIISLITMKTLYNITLNNYSDKLTLINTLMKLIPWLYYLALITGIISLIVSILNAIHYKDLKVITYSVISVISCLLMLMNYKYMNGMRIIMSSDPNDFISGKLSVGNLEAASSFLDSENIIPIKFKLMILLGVISSIYAVYLLAMFSKYGQNIYMNVSMDAFKGTASITKFDYRRSKINDNQVQNDSTNIIATEHFNEIESENEHKDSDLTDNNLNDPINTTEVVNVVNNNKRVLTKKRIILISIIVIIFAVAGGGYYIWNTFFNFTKIDLSSNIELTIDGISGNAYISDIKNDIKYDKNDAQISEFISNLNYDYSKSNKIKNGDEITVNVVYDKKKAKKLKLKITKSSKKIKVKKLNYRFDSASDISTEIVQLVKSKGESELNKFYSNDPYYSYNFSYYGTYFLKLEDSDVLVAVFKEYHVERDGEGGIDETTHFYIYGIKNVDSALNKDNIDNDTYVKYREMLDKAGVYVTNESDIVPALSTWYREPVKSVTKVK</sequence>
<proteinExistence type="predicted"/>
<organism evidence="3 4">
    <name type="scientific">Mogibacterium diversum</name>
    <dbReference type="NCBI Taxonomy" id="114527"/>
    <lineage>
        <taxon>Bacteria</taxon>
        <taxon>Bacillati</taxon>
        <taxon>Bacillota</taxon>
        <taxon>Clostridia</taxon>
        <taxon>Peptostreptococcales</taxon>
        <taxon>Anaerovoracaceae</taxon>
        <taxon>Mogibacterium</taxon>
    </lineage>
</organism>
<feature type="region of interest" description="Disordered" evidence="1">
    <location>
        <begin position="1"/>
        <end position="33"/>
    </location>
</feature>
<dbReference type="RefSeq" id="WP_106057244.1">
    <property type="nucleotide sequence ID" value="NZ_CP027228.1"/>
</dbReference>
<reference evidence="4" key="1">
    <citation type="submission" date="2018-02" db="EMBL/GenBank/DDBJ databases">
        <authorList>
            <person name="Holder M.E."/>
            <person name="Ajami N.J."/>
            <person name="Petrosino J.F."/>
        </authorList>
    </citation>
    <scope>NUCLEOTIDE SEQUENCE [LARGE SCALE GENOMIC DNA]</scope>
    <source>
        <strain evidence="4">CCUG 47132</strain>
    </source>
</reference>
<keyword evidence="2" id="KW-0812">Transmembrane</keyword>
<accession>A0A2S0L4F8</accession>
<feature type="compositionally biased region" description="Low complexity" evidence="1">
    <location>
        <begin position="8"/>
        <end position="20"/>
    </location>
</feature>
<evidence type="ECO:0000256" key="2">
    <source>
        <dbReference type="SAM" id="Phobius"/>
    </source>
</evidence>
<dbReference type="GeneID" id="78391549"/>
<feature type="transmembrane region" description="Helical" evidence="2">
    <location>
        <begin position="303"/>
        <end position="323"/>
    </location>
</feature>